<reference evidence="7 8" key="1">
    <citation type="journal article" date="2011" name="Proc. Natl. Acad. Sci. U.S.A.">
        <title>Evolutionary erosion of yeast sex chromosomes by mating-type switching accidents.</title>
        <authorList>
            <person name="Gordon J.L."/>
            <person name="Armisen D."/>
            <person name="Proux-Wera E."/>
            <person name="Oheigeartaigh S.S."/>
            <person name="Byrne K.P."/>
            <person name="Wolfe K.H."/>
        </authorList>
    </citation>
    <scope>NUCLEOTIDE SEQUENCE [LARGE SCALE GENOMIC DNA]</scope>
    <source>
        <strain evidence="8">ATCC 24235 / CBS 4417 / NBRC 1672 / NRRL Y-8282 / UCD 70-5</strain>
    </source>
</reference>
<dbReference type="HOGENOM" id="CLU_306786_0_0_1"/>
<dbReference type="STRING" id="1071381.G8C201"/>
<evidence type="ECO:0000256" key="6">
    <source>
        <dbReference type="PROSITE-ProRule" id="PRU00708"/>
    </source>
</evidence>
<organism evidence="7 8">
    <name type="scientific">Tetrapisispora phaffii (strain ATCC 24235 / CBS 4417 / NBRC 1672 / NRRL Y-8282 / UCD 70-5)</name>
    <name type="common">Yeast</name>
    <name type="synonym">Fabospora phaffii</name>
    <dbReference type="NCBI Taxonomy" id="1071381"/>
    <lineage>
        <taxon>Eukaryota</taxon>
        <taxon>Fungi</taxon>
        <taxon>Dikarya</taxon>
        <taxon>Ascomycota</taxon>
        <taxon>Saccharomycotina</taxon>
        <taxon>Saccharomycetes</taxon>
        <taxon>Saccharomycetales</taxon>
        <taxon>Saccharomycetaceae</taxon>
        <taxon>Tetrapisispora</taxon>
    </lineage>
</organism>
<comment type="subunit">
    <text evidence="5">Binds to mitochondrial small subunit 15S rRNA.</text>
</comment>
<dbReference type="Pfam" id="PF01535">
    <property type="entry name" value="PPR"/>
    <property type="match status" value="2"/>
</dbReference>
<dbReference type="Gene3D" id="1.25.40.10">
    <property type="entry name" value="Tetratricopeptide repeat domain"/>
    <property type="match status" value="2"/>
</dbReference>
<evidence type="ECO:0000256" key="1">
    <source>
        <dbReference type="ARBA" id="ARBA00004173"/>
    </source>
</evidence>
<dbReference type="NCBIfam" id="TIGR00756">
    <property type="entry name" value="PPR"/>
    <property type="match status" value="1"/>
</dbReference>
<dbReference type="EMBL" id="HE612871">
    <property type="protein sequence ID" value="CCE66179.1"/>
    <property type="molecule type" value="Genomic_DNA"/>
</dbReference>
<dbReference type="GO" id="GO:0008494">
    <property type="term" value="F:translation activator activity"/>
    <property type="evidence" value="ECO:0007669"/>
    <property type="project" value="EnsemblFungi"/>
</dbReference>
<dbReference type="OMA" id="HGYNLIH"/>
<dbReference type="InterPro" id="IPR011990">
    <property type="entry name" value="TPR-like_helical_dom_sf"/>
</dbReference>
<accession>G8C201</accession>
<dbReference type="Proteomes" id="UP000005666">
    <property type="component" value="Chromosome 16"/>
</dbReference>
<evidence type="ECO:0000313" key="7">
    <source>
        <dbReference type="EMBL" id="CCE66179.1"/>
    </source>
</evidence>
<protein>
    <recommendedName>
        <fullName evidence="9">Pentacotripeptide-repeat region of PRORP domain-containing protein</fullName>
    </recommendedName>
</protein>
<comment type="function">
    <text evidence="4">Regulates mitochondrial small subunit maturation by controlling 15S rRNA 5'-end processing. Localizes to the 5' precursor of the 15S rRNA in a position that is subsequently occupied by mS47 in the mature yeast mtSSU. Uses structure and sequence-specific RNA recognition, binding to a single-stranded region of the precursor and specifically recognizing bases -6 to -1. The exchange of Ccm1 for mS47 is coupled to the irreversible removal of precursor rRNA that is accompanied by conformational changes of the mitoribosomal proteins uS5m and mS26. These conformational changes signal completion of 5'-end rRNA processing through protection of the mature 5'-end of the 15S rRNA and stabilization of mS47. The removal of the 5' precursor together with the dissociation of Ccm1 may be catalyzed by the 5'-3' exoribonuclease Pet127. Involved in the specific removal of group I introns in mitochondrial encoded transcripts.</text>
</comment>
<comment type="subcellular location">
    <subcellularLocation>
        <location evidence="1">Mitochondrion</location>
    </subcellularLocation>
</comment>
<evidence type="ECO:0000256" key="5">
    <source>
        <dbReference type="ARBA" id="ARBA00044511"/>
    </source>
</evidence>
<evidence type="ECO:0000313" key="8">
    <source>
        <dbReference type="Proteomes" id="UP000005666"/>
    </source>
</evidence>
<dbReference type="GO" id="GO:0005743">
    <property type="term" value="C:mitochondrial inner membrane"/>
    <property type="evidence" value="ECO:0007669"/>
    <property type="project" value="EnsemblFungi"/>
</dbReference>
<dbReference type="PANTHER" id="PTHR47447:SF17">
    <property type="entry name" value="OS12G0638900 PROTEIN"/>
    <property type="match status" value="1"/>
</dbReference>
<name>G8C201_TETPH</name>
<dbReference type="eggNOG" id="KOG4197">
    <property type="taxonomic scope" value="Eukaryota"/>
</dbReference>
<comment type="similarity">
    <text evidence="2">Belongs to the CCM1 family.</text>
</comment>
<dbReference type="AlphaFoldDB" id="G8C201"/>
<proteinExistence type="inferred from homology"/>
<dbReference type="PANTHER" id="PTHR47447">
    <property type="entry name" value="OS03G0856100 PROTEIN"/>
    <property type="match status" value="1"/>
</dbReference>
<dbReference type="GeneID" id="11530796"/>
<evidence type="ECO:0000256" key="3">
    <source>
        <dbReference type="ARBA" id="ARBA00022737"/>
    </source>
</evidence>
<dbReference type="PROSITE" id="PS51375">
    <property type="entry name" value="PPR"/>
    <property type="match status" value="1"/>
</dbReference>
<gene>
    <name evidence="7" type="primary">TPHA0P00210</name>
    <name evidence="7" type="ordered locus">TPHA_0P00210</name>
</gene>
<keyword evidence="8" id="KW-1185">Reference proteome</keyword>
<evidence type="ECO:0000256" key="4">
    <source>
        <dbReference type="ARBA" id="ARBA00044493"/>
    </source>
</evidence>
<dbReference type="GO" id="GO:0033617">
    <property type="term" value="P:mitochondrial respiratory chain complex IV assembly"/>
    <property type="evidence" value="ECO:0007669"/>
    <property type="project" value="EnsemblFungi"/>
</dbReference>
<dbReference type="InterPro" id="IPR002885">
    <property type="entry name" value="PPR_rpt"/>
</dbReference>
<sequence>MLKCTSSLLHSATKIKWPPGRPSRIKEALERSGSDYSARDSGLVAKYYLSHRNEELFVDERRLLLNWLHALKDHKNVFLIGKKFLFDAGTEGPTLHQNVDYKKRVQCGRLRDDATLREIRTFMNSMVHEKKGILLDAFMEEIIAQQSIKNKIKVIKIINSVLDRMVTIGLPTSEVVIKWAKWMTLLNGDCEFYTYIDNKVFLKKLLYLIKTDANFKDPSSSVCIDLLQFMMDRQGSTVAAQLGTTLMTLLSREAKYQIAEGVWKFKIVNNLPIVKSDLTNIMKAYCYTNNYEKAKLVHEEHEEAHDENQQFDYLLLAHSKLRHWDALQKEFDGLFGIGELPNINQYGIIMNALAQVGEVESVEKLYSQLLRRNMLPSLKVLQALLIANFESGNFSACLTQFEYFKKYGIKPTSLTYKTMLKVYRNLANIDNALKMLKQMSKENPECVNETHISIVISMCSKTTNPLIAQELFDIMINHYSISPTGRSVSSLMKVYRSSSLLGKSLQLFKKYAVKEPVSENIILIYNEALRAYTDLGDSENYDRLFKEILDKNIKVEEGFYRSVLHFMATLSQDLEGAKETLMKLCVDPSVKALPSHFEILMKAYMKRSNYKEVINLYAKMNEYKIPVSSKVLFYLIKANFEIQLNSDSNLDSSINFVNNILTNTANKTLNMTVPNLHPAIIAYPMRVLAKFDNPSKSLQLLENYSNLFPNTNNRASINDSFSVMRSLLILCAEVNEWDDFSLVFEKYIDKIEHHRNLPSATTPNLYLSKLMLGLLKYKVEECKQKNSIDQLPKLLERIKKLGLEVDNHSINVIVTALCKDTRTIMQSINIVNNQLIHGYNLIRKTRLLQHISKENHIYKEKSWLLQQKENNPGSFIPKIYLKPDTLNVLSESLDSYLNDSDDIIKAVRDMINKNKYFMKTYLMHPRNNIERWDSIKDEFKEYLEYIQTNKRSISIDELNKLKDQN</sequence>
<dbReference type="GO" id="GO:0070134">
    <property type="term" value="P:positive regulation of mitochondrial translational initiation"/>
    <property type="evidence" value="ECO:0007669"/>
    <property type="project" value="EnsemblFungi"/>
</dbReference>
<dbReference type="GO" id="GO:0003729">
    <property type="term" value="F:mRNA binding"/>
    <property type="evidence" value="ECO:0007669"/>
    <property type="project" value="EnsemblFungi"/>
</dbReference>
<keyword evidence="3" id="KW-0677">Repeat</keyword>
<evidence type="ECO:0000256" key="2">
    <source>
        <dbReference type="ARBA" id="ARBA00006192"/>
    </source>
</evidence>
<evidence type="ECO:0008006" key="9">
    <source>
        <dbReference type="Google" id="ProtNLM"/>
    </source>
</evidence>
<dbReference type="OrthoDB" id="185373at2759"/>
<dbReference type="RefSeq" id="XP_003688613.1">
    <property type="nucleotide sequence ID" value="XM_003688565.1"/>
</dbReference>
<feature type="repeat" description="PPR" evidence="6">
    <location>
        <begin position="342"/>
        <end position="376"/>
    </location>
</feature>
<dbReference type="KEGG" id="tpf:TPHA_0P00210"/>